<gene>
    <name evidence="3" type="ORF">LEP1GSC203_0792</name>
</gene>
<dbReference type="Proteomes" id="UP000012371">
    <property type="component" value="Unassembled WGS sequence"/>
</dbReference>
<dbReference type="AlphaFoldDB" id="N1VTD0"/>
<dbReference type="EMBL" id="AOGW02000018">
    <property type="protein sequence ID" value="EMY60227.1"/>
    <property type="molecule type" value="Genomic_DNA"/>
</dbReference>
<keyword evidence="1" id="KW-0238">DNA-binding</keyword>
<dbReference type="SUPFAM" id="SSF46689">
    <property type="entry name" value="Homeodomain-like"/>
    <property type="match status" value="1"/>
</dbReference>
<name>N1VTD0_9LEPT</name>
<evidence type="ECO:0000313" key="3">
    <source>
        <dbReference type="EMBL" id="EMY60227.1"/>
    </source>
</evidence>
<feature type="domain" description="HTH tetR-type" evidence="2">
    <location>
        <begin position="16"/>
        <end position="57"/>
    </location>
</feature>
<keyword evidence="4" id="KW-1185">Reference proteome</keyword>
<dbReference type="Gene3D" id="1.10.357.10">
    <property type="entry name" value="Tetracycline Repressor, domain 2"/>
    <property type="match status" value="1"/>
</dbReference>
<dbReference type="GO" id="GO:0003677">
    <property type="term" value="F:DNA binding"/>
    <property type="evidence" value="ECO:0007669"/>
    <property type="project" value="UniProtKB-KW"/>
</dbReference>
<sequence>MAKSVTEKSDLVLPLLELFCNYGIDGVSIAMVIKKTGLGKGSIYYFFPYGKPDMVEYVVMNAEDYLSEKMYILTEDKMKGKRGIEEFLNGFFNDKLFLTYIHFMSSLVLCNQKDNYIEQINLFYEDMTSKLAKVISKEGYSNSKAWNIAENVTISIYGSYLFSCSLQNQSYFTNRIKKLNKIVLENLKSK</sequence>
<dbReference type="Pfam" id="PF00440">
    <property type="entry name" value="TetR_N"/>
    <property type="match status" value="1"/>
</dbReference>
<evidence type="ECO:0000256" key="1">
    <source>
        <dbReference type="ARBA" id="ARBA00023125"/>
    </source>
</evidence>
<protein>
    <submittedName>
        <fullName evidence="3">Transcriptional regulator, TetR family</fullName>
    </submittedName>
</protein>
<comment type="caution">
    <text evidence="3">The sequence shown here is derived from an EMBL/GenBank/DDBJ whole genome shotgun (WGS) entry which is preliminary data.</text>
</comment>
<dbReference type="STRING" id="1257025.LEP1GSC203_0792"/>
<dbReference type="RefSeq" id="WP_002975473.1">
    <property type="nucleotide sequence ID" value="NZ_AOGW02000018.1"/>
</dbReference>
<evidence type="ECO:0000313" key="4">
    <source>
        <dbReference type="Proteomes" id="UP000012371"/>
    </source>
</evidence>
<proteinExistence type="predicted"/>
<dbReference type="OrthoDB" id="9814200at2"/>
<organism evidence="3 4">
    <name type="scientific">Leptospira terpstrae serovar Hualin str. LT 11-33 = ATCC 700639</name>
    <dbReference type="NCBI Taxonomy" id="1257025"/>
    <lineage>
        <taxon>Bacteria</taxon>
        <taxon>Pseudomonadati</taxon>
        <taxon>Spirochaetota</taxon>
        <taxon>Spirochaetia</taxon>
        <taxon>Leptospirales</taxon>
        <taxon>Leptospiraceae</taxon>
        <taxon>Leptospira</taxon>
    </lineage>
</organism>
<evidence type="ECO:0000259" key="2">
    <source>
        <dbReference type="Pfam" id="PF00440"/>
    </source>
</evidence>
<dbReference type="InterPro" id="IPR009057">
    <property type="entry name" value="Homeodomain-like_sf"/>
</dbReference>
<dbReference type="InterPro" id="IPR001647">
    <property type="entry name" value="HTH_TetR"/>
</dbReference>
<accession>N1VTD0</accession>
<reference evidence="3" key="1">
    <citation type="submission" date="2013-03" db="EMBL/GenBank/DDBJ databases">
        <authorList>
            <person name="Harkins D.M."/>
            <person name="Durkin A.S."/>
            <person name="Brinkac L.M."/>
            <person name="Haft D.H."/>
            <person name="Selengut J.D."/>
            <person name="Sanka R."/>
            <person name="DePew J."/>
            <person name="Purushe J."/>
            <person name="Hartskeerl R.A."/>
            <person name="Ahmed A."/>
            <person name="van der Linden H."/>
            <person name="Goris M.G.A."/>
            <person name="Vinetz J.M."/>
            <person name="Sutton G.G."/>
            <person name="Nierman W.C."/>
            <person name="Fouts D.E."/>
        </authorList>
    </citation>
    <scope>NUCLEOTIDE SEQUENCE [LARGE SCALE GENOMIC DNA]</scope>
    <source>
        <strain evidence="3">LT 11-33</strain>
    </source>
</reference>